<organism evidence="1 2">
    <name type="scientific">Streptomyces lonarensis</name>
    <dbReference type="NCBI Taxonomy" id="700599"/>
    <lineage>
        <taxon>Bacteria</taxon>
        <taxon>Bacillati</taxon>
        <taxon>Actinomycetota</taxon>
        <taxon>Actinomycetes</taxon>
        <taxon>Kitasatosporales</taxon>
        <taxon>Streptomycetaceae</taxon>
        <taxon>Streptomyces</taxon>
    </lineage>
</organism>
<comment type="caution">
    <text evidence="1">The sequence shown here is derived from an EMBL/GenBank/DDBJ whole genome shotgun (WGS) entry which is preliminary data.</text>
</comment>
<gene>
    <name evidence="1" type="ORF">HCN56_07920</name>
</gene>
<sequence length="129" mass="13231">MTDRTPTTAAGAARAAAEAIRSLNHLTIRPSDAADWEMPGDVYAVIGALAAVAGRLPQALGQCAALVDALHTSGRLRHDSGDVDQLRVDAAAFGIEAREAAATAGRLADGLHHAHAALARIGYDEGTGR</sequence>
<dbReference type="EMBL" id="JAAVJD010000039">
    <property type="protein sequence ID" value="NJQ05504.1"/>
    <property type="molecule type" value="Genomic_DNA"/>
</dbReference>
<dbReference type="RefSeq" id="WP_167968787.1">
    <property type="nucleotide sequence ID" value="NZ_BHZG01000177.1"/>
</dbReference>
<dbReference type="AlphaFoldDB" id="A0A7X6HYS0"/>
<name>A0A7X6HYS0_9ACTN</name>
<protein>
    <submittedName>
        <fullName evidence="1">Uncharacterized protein</fullName>
    </submittedName>
</protein>
<keyword evidence="2" id="KW-1185">Reference proteome</keyword>
<dbReference type="Proteomes" id="UP000578686">
    <property type="component" value="Unassembled WGS sequence"/>
</dbReference>
<evidence type="ECO:0000313" key="1">
    <source>
        <dbReference type="EMBL" id="NJQ05504.1"/>
    </source>
</evidence>
<proteinExistence type="predicted"/>
<accession>A0A7X6HYS0</accession>
<reference evidence="1 2" key="1">
    <citation type="submission" date="2020-03" db="EMBL/GenBank/DDBJ databases">
        <title>Draft genome of Streptomyces sp. ventii, isolated from the Axial Seamount in the Pacific Ocean, and resequencing of the two type strains Streptomyces lonarensis strain NCL 716 and Streptomyces bohaiensis strain 11A07.</title>
        <authorList>
            <person name="Loughran R.M."/>
            <person name="Pfannmuller K.M."/>
            <person name="Wasson B.J."/>
            <person name="Deadmond M.C."/>
            <person name="Paddock B.E."/>
            <person name="Koyack M.J."/>
            <person name="Gallegos D.A."/>
            <person name="Mitchell E.A."/>
            <person name="Ushijima B."/>
            <person name="Saw J.H."/>
            <person name="Mcphail K.L."/>
            <person name="Videau P."/>
        </authorList>
    </citation>
    <scope>NUCLEOTIDE SEQUENCE [LARGE SCALE GENOMIC DNA]</scope>
    <source>
        <strain evidence="1 2">NCL716</strain>
    </source>
</reference>
<evidence type="ECO:0000313" key="2">
    <source>
        <dbReference type="Proteomes" id="UP000578686"/>
    </source>
</evidence>